<gene>
    <name evidence="3" type="ORF">Sango_0034500</name>
</gene>
<evidence type="ECO:0000313" key="4">
    <source>
        <dbReference type="Proteomes" id="UP001289374"/>
    </source>
</evidence>
<keyword evidence="4" id="KW-1185">Reference proteome</keyword>
<dbReference type="GO" id="GO:0009507">
    <property type="term" value="C:chloroplast"/>
    <property type="evidence" value="ECO:0007669"/>
    <property type="project" value="TreeGrafter"/>
</dbReference>
<dbReference type="EMBL" id="JACGWL010000001">
    <property type="protein sequence ID" value="KAK4409615.1"/>
    <property type="molecule type" value="Genomic_DNA"/>
</dbReference>
<proteinExistence type="inferred from homology"/>
<dbReference type="CDD" id="cd00586">
    <property type="entry name" value="4HBT"/>
    <property type="match status" value="1"/>
</dbReference>
<reference evidence="3" key="1">
    <citation type="submission" date="2020-06" db="EMBL/GenBank/DDBJ databases">
        <authorList>
            <person name="Li T."/>
            <person name="Hu X."/>
            <person name="Zhang T."/>
            <person name="Song X."/>
            <person name="Zhang H."/>
            <person name="Dai N."/>
            <person name="Sheng W."/>
            <person name="Hou X."/>
            <person name="Wei L."/>
        </authorList>
    </citation>
    <scope>NUCLEOTIDE SEQUENCE</scope>
    <source>
        <strain evidence="3">K16</strain>
        <tissue evidence="3">Leaf</tissue>
    </source>
</reference>
<organism evidence="3 4">
    <name type="scientific">Sesamum angolense</name>
    <dbReference type="NCBI Taxonomy" id="2727404"/>
    <lineage>
        <taxon>Eukaryota</taxon>
        <taxon>Viridiplantae</taxon>
        <taxon>Streptophyta</taxon>
        <taxon>Embryophyta</taxon>
        <taxon>Tracheophyta</taxon>
        <taxon>Spermatophyta</taxon>
        <taxon>Magnoliopsida</taxon>
        <taxon>eudicotyledons</taxon>
        <taxon>Gunneridae</taxon>
        <taxon>Pentapetalae</taxon>
        <taxon>asterids</taxon>
        <taxon>lamiids</taxon>
        <taxon>Lamiales</taxon>
        <taxon>Pedaliaceae</taxon>
        <taxon>Sesamum</taxon>
    </lineage>
</organism>
<dbReference type="Proteomes" id="UP001289374">
    <property type="component" value="Unassembled WGS sequence"/>
</dbReference>
<comment type="similarity">
    <text evidence="1">Belongs to the 4-hydroxybenzoyl-CoA thioesterase family.</text>
</comment>
<dbReference type="GO" id="GO:0016297">
    <property type="term" value="F:fatty acyl-[ACP] hydrolase activity"/>
    <property type="evidence" value="ECO:0007669"/>
    <property type="project" value="TreeGrafter"/>
</dbReference>
<protein>
    <submittedName>
        <fullName evidence="3">Acyl-acyl carrier protein thioesterase ATL3, chloroplastic</fullName>
    </submittedName>
</protein>
<reference evidence="3" key="2">
    <citation type="journal article" date="2024" name="Plant">
        <title>Genomic evolution and insights into agronomic trait innovations of Sesamum species.</title>
        <authorList>
            <person name="Miao H."/>
            <person name="Wang L."/>
            <person name="Qu L."/>
            <person name="Liu H."/>
            <person name="Sun Y."/>
            <person name="Le M."/>
            <person name="Wang Q."/>
            <person name="Wei S."/>
            <person name="Zheng Y."/>
            <person name="Lin W."/>
            <person name="Duan Y."/>
            <person name="Cao H."/>
            <person name="Xiong S."/>
            <person name="Wang X."/>
            <person name="Wei L."/>
            <person name="Li C."/>
            <person name="Ma Q."/>
            <person name="Ju M."/>
            <person name="Zhao R."/>
            <person name="Li G."/>
            <person name="Mu C."/>
            <person name="Tian Q."/>
            <person name="Mei H."/>
            <person name="Zhang T."/>
            <person name="Gao T."/>
            <person name="Zhang H."/>
        </authorList>
    </citation>
    <scope>NUCLEOTIDE SEQUENCE</scope>
    <source>
        <strain evidence="3">K16</strain>
    </source>
</reference>
<dbReference type="SUPFAM" id="SSF54637">
    <property type="entry name" value="Thioesterase/thiol ester dehydrase-isomerase"/>
    <property type="match status" value="1"/>
</dbReference>
<keyword evidence="2" id="KW-0378">Hydrolase</keyword>
<dbReference type="InterPro" id="IPR050563">
    <property type="entry name" value="4-hydroxybenzoyl-CoA_TE"/>
</dbReference>
<dbReference type="InterPro" id="IPR029069">
    <property type="entry name" value="HotDog_dom_sf"/>
</dbReference>
<evidence type="ECO:0000256" key="2">
    <source>
        <dbReference type="ARBA" id="ARBA00022801"/>
    </source>
</evidence>
<dbReference type="PANTHER" id="PTHR31793:SF27">
    <property type="entry name" value="NOVEL THIOESTERASE SUPERFAMILY DOMAIN AND SAPOSIN A-TYPE DOMAIN CONTAINING PROTEIN (0610012H03RIK)"/>
    <property type="match status" value="1"/>
</dbReference>
<name>A0AAE1XD66_9LAMI</name>
<evidence type="ECO:0000313" key="3">
    <source>
        <dbReference type="EMBL" id="KAK4409615.1"/>
    </source>
</evidence>
<sequence length="203" mass="22938">MPLSLACLSNINLLTTPSLRNINLSNPDRPKSLIVANRRFQPKLAQLSANIHPLRQEPIADRYVYQIELSVRDYELDQFGVVNNAVYPHYCQHGFNEFLKACTSSSFDMIARSGNSIAVSGFSFKFVAPLKSGDRFLVKIKILGWSKTRLFIEQSIVKLPNEEPIMEGRATTVWLDKKYRPMRIPPLTISEVIKCCSGDESSS</sequence>
<dbReference type="AlphaFoldDB" id="A0AAE1XD66"/>
<accession>A0AAE1XD66</accession>
<evidence type="ECO:0000256" key="1">
    <source>
        <dbReference type="ARBA" id="ARBA00005953"/>
    </source>
</evidence>
<dbReference type="PANTHER" id="PTHR31793">
    <property type="entry name" value="4-HYDROXYBENZOYL-COA THIOESTERASE FAMILY MEMBER"/>
    <property type="match status" value="1"/>
</dbReference>
<dbReference type="Gene3D" id="3.10.129.10">
    <property type="entry name" value="Hotdog Thioesterase"/>
    <property type="match status" value="1"/>
</dbReference>
<comment type="caution">
    <text evidence="3">The sequence shown here is derived from an EMBL/GenBank/DDBJ whole genome shotgun (WGS) entry which is preliminary data.</text>
</comment>
<dbReference type="Pfam" id="PF13279">
    <property type="entry name" value="4HBT_2"/>
    <property type="match status" value="1"/>
</dbReference>